<gene>
    <name evidence="1" type="primary">smg</name>
    <name evidence="2" type="ORF">HNQ59_000613</name>
</gene>
<dbReference type="InterPro" id="IPR007456">
    <property type="entry name" value="Smg"/>
</dbReference>
<keyword evidence="3" id="KW-1185">Reference proteome</keyword>
<dbReference type="HAMAP" id="MF_00598">
    <property type="entry name" value="Smg"/>
    <property type="match status" value="1"/>
</dbReference>
<proteinExistence type="inferred from homology"/>
<comment type="similarity">
    <text evidence="1">Belongs to the Smg family.</text>
</comment>
<name>A0A840MJJ9_9PROT</name>
<evidence type="ECO:0000313" key="3">
    <source>
        <dbReference type="Proteomes" id="UP000575898"/>
    </source>
</evidence>
<dbReference type="AlphaFoldDB" id="A0A840MJJ9"/>
<protein>
    <recommendedName>
        <fullName evidence="1">Protein Smg homolog</fullName>
    </recommendedName>
</protein>
<comment type="caution">
    <text evidence="2">The sequence shown here is derived from an EMBL/GenBank/DDBJ whole genome shotgun (WGS) entry which is preliminary data.</text>
</comment>
<dbReference type="PANTHER" id="PTHR38692:SF1">
    <property type="entry name" value="PROTEIN SMG"/>
    <property type="match status" value="1"/>
</dbReference>
<sequence length="149" mass="17023">MFDVLVFLFEQYYGADFRPDWDTLSRKLSVAGFDHQDIDEALDWLADLDAKSEAYSASVNSGGLRVYAEEELMALDAESRGFLYFLEQANAITPVQRELVIDRLLALKDRGASIEHTKVTTLMVLWNQREPMDALLVEELLNHAPDQMH</sequence>
<organism evidence="2 3">
    <name type="scientific">Chitinivorax tropicus</name>
    <dbReference type="NCBI Taxonomy" id="714531"/>
    <lineage>
        <taxon>Bacteria</taxon>
        <taxon>Pseudomonadati</taxon>
        <taxon>Pseudomonadota</taxon>
        <taxon>Betaproteobacteria</taxon>
        <taxon>Chitinivorax</taxon>
    </lineage>
</organism>
<dbReference type="Pfam" id="PF04361">
    <property type="entry name" value="DUF494"/>
    <property type="match status" value="1"/>
</dbReference>
<dbReference type="EMBL" id="JACHHY010000003">
    <property type="protein sequence ID" value="MBB5017349.1"/>
    <property type="molecule type" value="Genomic_DNA"/>
</dbReference>
<evidence type="ECO:0000313" key="2">
    <source>
        <dbReference type="EMBL" id="MBB5017349.1"/>
    </source>
</evidence>
<dbReference type="PANTHER" id="PTHR38692">
    <property type="entry name" value="PROTEIN SMG"/>
    <property type="match status" value="1"/>
</dbReference>
<reference evidence="2 3" key="1">
    <citation type="submission" date="2020-08" db="EMBL/GenBank/DDBJ databases">
        <title>Genomic Encyclopedia of Type Strains, Phase IV (KMG-IV): sequencing the most valuable type-strain genomes for metagenomic binning, comparative biology and taxonomic classification.</title>
        <authorList>
            <person name="Goeker M."/>
        </authorList>
    </citation>
    <scope>NUCLEOTIDE SEQUENCE [LARGE SCALE GENOMIC DNA]</scope>
    <source>
        <strain evidence="2 3">DSM 27165</strain>
    </source>
</reference>
<dbReference type="RefSeq" id="WP_184035004.1">
    <property type="nucleotide sequence ID" value="NZ_JACHHY010000003.1"/>
</dbReference>
<dbReference type="Proteomes" id="UP000575898">
    <property type="component" value="Unassembled WGS sequence"/>
</dbReference>
<evidence type="ECO:0000256" key="1">
    <source>
        <dbReference type="HAMAP-Rule" id="MF_00598"/>
    </source>
</evidence>
<accession>A0A840MJJ9</accession>